<feature type="coiled-coil region" evidence="1">
    <location>
        <begin position="24"/>
        <end position="72"/>
    </location>
</feature>
<keyword evidence="1" id="KW-0175">Coiled coil</keyword>
<evidence type="ECO:0008006" key="4">
    <source>
        <dbReference type="Google" id="ProtNLM"/>
    </source>
</evidence>
<reference evidence="2" key="3">
    <citation type="submission" date="2025-09" db="UniProtKB">
        <authorList>
            <consortium name="Ensembl"/>
        </authorList>
    </citation>
    <scope>IDENTIFICATION</scope>
</reference>
<reference evidence="3" key="1">
    <citation type="submission" date="2011-08" db="EMBL/GenBank/DDBJ databases">
        <title>The draft genome of Latimeria chalumnae.</title>
        <authorList>
            <person name="Di Palma F."/>
            <person name="Alfoldi J."/>
            <person name="Johnson J."/>
            <person name="Berlin A."/>
            <person name="Gnerre S."/>
            <person name="Jaffe D."/>
            <person name="MacCallum I."/>
            <person name="Young S."/>
            <person name="Walker B.J."/>
            <person name="Lander E."/>
            <person name="Lindblad-Toh K."/>
        </authorList>
    </citation>
    <scope>NUCLEOTIDE SEQUENCE [LARGE SCALE GENOMIC DNA]</scope>
    <source>
        <strain evidence="3">Wild caught</strain>
    </source>
</reference>
<dbReference type="STRING" id="7897.ENSLACP00000002193"/>
<proteinExistence type="predicted"/>
<accession>H2ZXS2</accession>
<dbReference type="Ensembl" id="ENSLACT00000002210.1">
    <property type="protein sequence ID" value="ENSLACP00000002193.1"/>
    <property type="gene ID" value="ENSLACG00000001959.1"/>
</dbReference>
<evidence type="ECO:0000256" key="1">
    <source>
        <dbReference type="SAM" id="Coils"/>
    </source>
</evidence>
<evidence type="ECO:0000313" key="2">
    <source>
        <dbReference type="Ensembl" id="ENSLACP00000002193.1"/>
    </source>
</evidence>
<dbReference type="GeneTree" id="ENSGT00940000164075"/>
<dbReference type="eggNOG" id="ENOG502SRQ0">
    <property type="taxonomic scope" value="Eukaryota"/>
</dbReference>
<dbReference type="AlphaFoldDB" id="H2ZXS2"/>
<dbReference type="EMBL" id="AFYH01240725">
    <property type="status" value="NOT_ANNOTATED_CDS"/>
    <property type="molecule type" value="Genomic_DNA"/>
</dbReference>
<dbReference type="Proteomes" id="UP000008672">
    <property type="component" value="Unassembled WGS sequence"/>
</dbReference>
<dbReference type="HOGENOM" id="CLU_062834_2_2_1"/>
<evidence type="ECO:0000313" key="3">
    <source>
        <dbReference type="Proteomes" id="UP000008672"/>
    </source>
</evidence>
<reference evidence="2" key="2">
    <citation type="submission" date="2025-08" db="UniProtKB">
        <authorList>
            <consortium name="Ensembl"/>
        </authorList>
    </citation>
    <scope>IDENTIFICATION</scope>
</reference>
<name>H2ZXS2_LATCH</name>
<sequence length="218" mass="25541">HSNSHIEEKITEINSSISSLDKKMEVFTKRLDTAERHIDDAEDLIQNLETNVQHLQEDIVKLRDKTDDLENHSRRCNLHLVGLPEGLEGKDPAAFLEDWLPTFLNLPDLVDKLEIERAHRTFTPKPRDSERPRILIFKLLCFRDKELISRHDSNSGPLIYKNKQVHIFPDLSADLFQKRKSFNEVKHLCKDLEIPFVLLYPARLRIDFKGQHLFFTSP</sequence>
<dbReference type="InParanoid" id="H2ZXS2"/>
<dbReference type="InterPro" id="IPR004244">
    <property type="entry name" value="Transposase_22"/>
</dbReference>
<organism evidence="2 3">
    <name type="scientific">Latimeria chalumnae</name>
    <name type="common">Coelacanth</name>
    <dbReference type="NCBI Taxonomy" id="7897"/>
    <lineage>
        <taxon>Eukaryota</taxon>
        <taxon>Metazoa</taxon>
        <taxon>Chordata</taxon>
        <taxon>Craniata</taxon>
        <taxon>Vertebrata</taxon>
        <taxon>Euteleostomi</taxon>
        <taxon>Coelacanthiformes</taxon>
        <taxon>Coelacanthidae</taxon>
        <taxon>Latimeria</taxon>
    </lineage>
</organism>
<dbReference type="Gene3D" id="1.20.5.340">
    <property type="match status" value="1"/>
</dbReference>
<dbReference type="PANTHER" id="PTHR11505">
    <property type="entry name" value="L1 TRANSPOSABLE ELEMENT-RELATED"/>
    <property type="match status" value="1"/>
</dbReference>
<keyword evidence="3" id="KW-1185">Reference proteome</keyword>
<dbReference type="SUPFAM" id="SSF57997">
    <property type="entry name" value="Tropomyosin"/>
    <property type="match status" value="1"/>
</dbReference>
<protein>
    <recommendedName>
        <fullName evidence="4">L1 transposable element RRM domain-containing protein</fullName>
    </recommendedName>
</protein>
<dbReference type="Gene3D" id="3.30.70.1820">
    <property type="entry name" value="L1 transposable element, RRM domain"/>
    <property type="match status" value="1"/>
</dbReference>
<dbReference type="OMA" id="PVIICCH"/>